<comment type="caution">
    <text evidence="1">The sequence shown here is derived from an EMBL/GenBank/DDBJ whole genome shotgun (WGS) entry which is preliminary data.</text>
</comment>
<sequence>MFYNDLGLFYLENGFDTGEKIVHNFYDVRFDYLAEILLKILKFYTPAQNILNAPTLSSIDLAITIPSVAAKLCKIEHNQNESYIPLIIKN</sequence>
<evidence type="ECO:0000313" key="1">
    <source>
        <dbReference type="EMBL" id="MBR8464245.1"/>
    </source>
</evidence>
<evidence type="ECO:0000313" key="2">
    <source>
        <dbReference type="Proteomes" id="UP000682951"/>
    </source>
</evidence>
<reference evidence="1 2" key="1">
    <citation type="submission" date="2021-04" db="EMBL/GenBank/DDBJ databases">
        <title>Molecular and phenotypic characterization and identification of bacterial isolates recovered from the Anatolian ground squirrels (Spermophilus xanthoprymnus) and which have the potential to form a new species in the Campylobacter genus.</title>
        <authorList>
            <person name="Aydin F."/>
            <person name="Abay S."/>
            <person name="Kayman T."/>
            <person name="Karakaya E."/>
            <person name="Mustak H.K."/>
            <person name="Mustak I.B."/>
            <person name="Bilgin N."/>
            <person name="Duzler A."/>
            <person name="Sahin O."/>
            <person name="Guran O."/>
            <person name="Saticioglu I.B."/>
        </authorList>
    </citation>
    <scope>NUCLEOTIDE SEQUENCE [LARGE SCALE GENOMIC DNA]</scope>
    <source>
        <strain evidence="2">faydin-G24</strain>
    </source>
</reference>
<organism evidence="1 2">
    <name type="scientific">Campylobacter anatolicus</name>
    <dbReference type="NCBI Taxonomy" id="2829105"/>
    <lineage>
        <taxon>Bacteria</taxon>
        <taxon>Pseudomonadati</taxon>
        <taxon>Campylobacterota</taxon>
        <taxon>Epsilonproteobacteria</taxon>
        <taxon>Campylobacterales</taxon>
        <taxon>Campylobacteraceae</taxon>
        <taxon>Campylobacter</taxon>
    </lineage>
</organism>
<name>A0ABS5HJ00_9BACT</name>
<gene>
    <name evidence="1" type="ORF">KDD93_06680</name>
</gene>
<dbReference type="RefSeq" id="WP_212142186.1">
    <property type="nucleotide sequence ID" value="NZ_JAGSSW010000006.1"/>
</dbReference>
<protein>
    <submittedName>
        <fullName evidence="1">Uncharacterized protein</fullName>
    </submittedName>
</protein>
<dbReference type="EMBL" id="JAGSSW010000006">
    <property type="protein sequence ID" value="MBR8464245.1"/>
    <property type="molecule type" value="Genomic_DNA"/>
</dbReference>
<keyword evidence="2" id="KW-1185">Reference proteome</keyword>
<accession>A0ABS5HJ00</accession>
<dbReference type="Proteomes" id="UP000682951">
    <property type="component" value="Unassembled WGS sequence"/>
</dbReference>
<proteinExistence type="predicted"/>